<organism evidence="2 3">
    <name type="scientific">Cetobacterium somerae ATCC BAA-474</name>
    <dbReference type="NCBI Taxonomy" id="1319815"/>
    <lineage>
        <taxon>Bacteria</taxon>
        <taxon>Fusobacteriati</taxon>
        <taxon>Fusobacteriota</taxon>
        <taxon>Fusobacteriia</taxon>
        <taxon>Fusobacteriales</taxon>
        <taxon>Fusobacteriaceae</taxon>
        <taxon>Cetobacterium</taxon>
    </lineage>
</organism>
<gene>
    <name evidence="2" type="ORF">HMPREF0202_02208</name>
</gene>
<name>U7V8P9_9FUSO</name>
<dbReference type="InterPro" id="IPR030662">
    <property type="entry name" value="DPH6/MJ0570"/>
</dbReference>
<dbReference type="InterPro" id="IPR014729">
    <property type="entry name" value="Rossmann-like_a/b/a_fold"/>
</dbReference>
<dbReference type="Gene3D" id="3.90.1490.10">
    <property type="entry name" value="putative n-type atp pyrophosphatase, domain 2"/>
    <property type="match status" value="1"/>
</dbReference>
<evidence type="ECO:0000313" key="3">
    <source>
        <dbReference type="Proteomes" id="UP000017081"/>
    </source>
</evidence>
<dbReference type="RefSeq" id="WP_023051740.1">
    <property type="nucleotide sequence ID" value="NZ_CP173062.2"/>
</dbReference>
<dbReference type="EMBL" id="AXZF01000101">
    <property type="protein sequence ID" value="ERT67886.1"/>
    <property type="molecule type" value="Genomic_DNA"/>
</dbReference>
<sequence>MGIKVVVSFSGGKDSMLSLHKAISLGYEPIALMTTINKNKGDSWFHDISSDLLKQVSLAINIPLLLVECDGENYENTFEIALKNMKNLGAEACIFGDIDIAHHREWGEIRCQNTNLEAIFPLWQGNREALVKEFIELGYKAIIKKVNLNNMSADFLGKTLTHELLKEIEKTGSDVCGENGEYHTFVYDGPIFSKEVLLQNTKNIINENTLLLSTY</sequence>
<keyword evidence="3" id="KW-1185">Reference proteome</keyword>
<dbReference type="Proteomes" id="UP000017081">
    <property type="component" value="Unassembled WGS sequence"/>
</dbReference>
<dbReference type="eggNOG" id="COG2102">
    <property type="taxonomic scope" value="Bacteria"/>
</dbReference>
<dbReference type="PATRIC" id="fig|1319815.3.peg.2125"/>
<proteinExistence type="predicted"/>
<dbReference type="PANTHER" id="PTHR12196">
    <property type="entry name" value="DOMAIN OF UNKNOWN FUNCTION 71 DUF71 -CONTAINING PROTEIN"/>
    <property type="match status" value="1"/>
</dbReference>
<dbReference type="HOGENOM" id="CLU_010289_1_0_0"/>
<dbReference type="Gene3D" id="3.40.50.620">
    <property type="entry name" value="HUPs"/>
    <property type="match status" value="1"/>
</dbReference>
<dbReference type="Pfam" id="PF01902">
    <property type="entry name" value="Diphthami_syn_2"/>
    <property type="match status" value="1"/>
</dbReference>
<feature type="domain" description="Diphthamide synthase" evidence="1">
    <location>
        <begin position="4"/>
        <end position="205"/>
    </location>
</feature>
<dbReference type="CDD" id="cd01994">
    <property type="entry name" value="AANH_PF0828-like"/>
    <property type="match status" value="1"/>
</dbReference>
<accession>U7V8P9</accession>
<dbReference type="PANTHER" id="PTHR12196:SF2">
    <property type="entry name" value="DIPHTHINE--AMMONIA LIGASE"/>
    <property type="match status" value="1"/>
</dbReference>
<dbReference type="SUPFAM" id="SSF52402">
    <property type="entry name" value="Adenine nucleotide alpha hydrolases-like"/>
    <property type="match status" value="1"/>
</dbReference>
<evidence type="ECO:0000259" key="1">
    <source>
        <dbReference type="Pfam" id="PF01902"/>
    </source>
</evidence>
<dbReference type="STRING" id="1319815.HMPREF0202_02208"/>
<comment type="caution">
    <text evidence="2">The sequence shown here is derived from an EMBL/GenBank/DDBJ whole genome shotgun (WGS) entry which is preliminary data.</text>
</comment>
<dbReference type="AlphaFoldDB" id="U7V8P9"/>
<dbReference type="NCBIfam" id="TIGR00290">
    <property type="entry name" value="MJ0570_dom"/>
    <property type="match status" value="1"/>
</dbReference>
<dbReference type="InterPro" id="IPR002761">
    <property type="entry name" value="Diphthami_syn_dom"/>
</dbReference>
<dbReference type="GO" id="GO:0017183">
    <property type="term" value="P:protein histidyl modification to diphthamide"/>
    <property type="evidence" value="ECO:0007669"/>
    <property type="project" value="TreeGrafter"/>
</dbReference>
<reference evidence="2 3" key="1">
    <citation type="submission" date="2013-08" db="EMBL/GenBank/DDBJ databases">
        <authorList>
            <person name="Weinstock G."/>
            <person name="Sodergren E."/>
            <person name="Wylie T."/>
            <person name="Fulton L."/>
            <person name="Fulton R."/>
            <person name="Fronick C."/>
            <person name="O'Laughlin M."/>
            <person name="Godfrey J."/>
            <person name="Miner T."/>
            <person name="Herter B."/>
            <person name="Appelbaum E."/>
            <person name="Cordes M."/>
            <person name="Lek S."/>
            <person name="Wollam A."/>
            <person name="Pepin K.H."/>
            <person name="Palsikar V.B."/>
            <person name="Mitreva M."/>
            <person name="Wilson R.K."/>
        </authorList>
    </citation>
    <scope>NUCLEOTIDE SEQUENCE [LARGE SCALE GENOMIC DNA]</scope>
    <source>
        <strain evidence="2 3">ATCC BAA-474</strain>
    </source>
</reference>
<evidence type="ECO:0000313" key="2">
    <source>
        <dbReference type="EMBL" id="ERT67886.1"/>
    </source>
</evidence>
<dbReference type="GO" id="GO:0017178">
    <property type="term" value="F:diphthine-ammonia ligase activity"/>
    <property type="evidence" value="ECO:0007669"/>
    <property type="project" value="TreeGrafter"/>
</dbReference>
<protein>
    <recommendedName>
        <fullName evidence="1">Diphthamide synthase domain-containing protein</fullName>
    </recommendedName>
</protein>